<proteinExistence type="predicted"/>
<dbReference type="AlphaFoldDB" id="A0A972NZ03"/>
<accession>A0A972NZ03</accession>
<evidence type="ECO:0000313" key="2">
    <source>
        <dbReference type="Proteomes" id="UP000655523"/>
    </source>
</evidence>
<name>A0A972NZ03_9BURK</name>
<organism evidence="1 2">
    <name type="scientific">Paraburkholderia elongata</name>
    <dbReference type="NCBI Taxonomy" id="2675747"/>
    <lineage>
        <taxon>Bacteria</taxon>
        <taxon>Pseudomonadati</taxon>
        <taxon>Pseudomonadota</taxon>
        <taxon>Betaproteobacteria</taxon>
        <taxon>Burkholderiales</taxon>
        <taxon>Burkholderiaceae</taxon>
        <taxon>Paraburkholderia</taxon>
    </lineage>
</organism>
<dbReference type="Proteomes" id="UP000655523">
    <property type="component" value="Unassembled WGS sequence"/>
</dbReference>
<gene>
    <name evidence="1" type="ORF">GNZ13_50280</name>
</gene>
<dbReference type="RefSeq" id="WP_172178943.1">
    <property type="nucleotide sequence ID" value="NZ_WOEZ01000328.1"/>
</dbReference>
<dbReference type="EMBL" id="WOEZ01000328">
    <property type="protein sequence ID" value="NPT62478.1"/>
    <property type="molecule type" value="Genomic_DNA"/>
</dbReference>
<evidence type="ECO:0000313" key="1">
    <source>
        <dbReference type="EMBL" id="NPT62478.1"/>
    </source>
</evidence>
<protein>
    <submittedName>
        <fullName evidence="1">Uncharacterized protein</fullName>
    </submittedName>
</protein>
<reference evidence="1 2" key="1">
    <citation type="submission" date="2019-11" db="EMBL/GenBank/DDBJ databases">
        <title>Metabolism of dissolved organic matter in forest soils.</title>
        <authorList>
            <person name="Cyle K.T."/>
            <person name="Wilhelm R.C."/>
            <person name="Martinez C.E."/>
        </authorList>
    </citation>
    <scope>NUCLEOTIDE SEQUENCE [LARGE SCALE GENOMIC DNA]</scope>
    <source>
        <strain evidence="1 2">5N</strain>
    </source>
</reference>
<comment type="caution">
    <text evidence="1">The sequence shown here is derived from an EMBL/GenBank/DDBJ whole genome shotgun (WGS) entry which is preliminary data.</text>
</comment>
<keyword evidence="2" id="KW-1185">Reference proteome</keyword>
<sequence>MSRVPVDVRQLLRATAASLWATFQESAASARPDHKGDPREARVRQFLRERLPCNEVKVKAFRK</sequence>